<organism evidence="2 3">
    <name type="scientific">Aureibacter tunicatorum</name>
    <dbReference type="NCBI Taxonomy" id="866807"/>
    <lineage>
        <taxon>Bacteria</taxon>
        <taxon>Pseudomonadati</taxon>
        <taxon>Bacteroidota</taxon>
        <taxon>Cytophagia</taxon>
        <taxon>Cytophagales</taxon>
        <taxon>Persicobacteraceae</taxon>
        <taxon>Aureibacter</taxon>
    </lineage>
</organism>
<keyword evidence="1" id="KW-1133">Transmembrane helix</keyword>
<gene>
    <name evidence="2" type="ORF">HNQ88_003662</name>
</gene>
<evidence type="ECO:0000313" key="2">
    <source>
        <dbReference type="EMBL" id="MDR6240586.1"/>
    </source>
</evidence>
<accession>A0AAE3XRJ2</accession>
<evidence type="ECO:0000313" key="3">
    <source>
        <dbReference type="Proteomes" id="UP001185092"/>
    </source>
</evidence>
<reference evidence="2" key="1">
    <citation type="submission" date="2023-07" db="EMBL/GenBank/DDBJ databases">
        <title>Genomic Encyclopedia of Type Strains, Phase IV (KMG-IV): sequencing the most valuable type-strain genomes for metagenomic binning, comparative biology and taxonomic classification.</title>
        <authorList>
            <person name="Goeker M."/>
        </authorList>
    </citation>
    <scope>NUCLEOTIDE SEQUENCE</scope>
    <source>
        <strain evidence="2">DSM 26174</strain>
    </source>
</reference>
<name>A0AAE3XRJ2_9BACT</name>
<keyword evidence="3" id="KW-1185">Reference proteome</keyword>
<keyword evidence="1" id="KW-0812">Transmembrane</keyword>
<dbReference type="EMBL" id="JAVDQD010000005">
    <property type="protein sequence ID" value="MDR6240586.1"/>
    <property type="molecule type" value="Genomic_DNA"/>
</dbReference>
<protein>
    <submittedName>
        <fullName evidence="2">Uncharacterized protein</fullName>
    </submittedName>
</protein>
<feature type="transmembrane region" description="Helical" evidence="1">
    <location>
        <begin position="56"/>
        <end position="78"/>
    </location>
</feature>
<keyword evidence="1" id="KW-0472">Membrane</keyword>
<feature type="transmembrane region" description="Helical" evidence="1">
    <location>
        <begin position="30"/>
        <end position="50"/>
    </location>
</feature>
<proteinExistence type="predicted"/>
<comment type="caution">
    <text evidence="2">The sequence shown here is derived from an EMBL/GenBank/DDBJ whole genome shotgun (WGS) entry which is preliminary data.</text>
</comment>
<sequence length="86" mass="10294">MGNAMFEINDGKVRFEEDQVHIENNERKKIIYSVIHFMLRVLFTWVNFYILELYSIKTLGLILFFACLNLVAFVFSIYRTSFNRDS</sequence>
<dbReference type="AlphaFoldDB" id="A0AAE3XRJ2"/>
<evidence type="ECO:0000256" key="1">
    <source>
        <dbReference type="SAM" id="Phobius"/>
    </source>
</evidence>
<dbReference type="Proteomes" id="UP001185092">
    <property type="component" value="Unassembled WGS sequence"/>
</dbReference>